<evidence type="ECO:0000313" key="2">
    <source>
        <dbReference type="Proteomes" id="UP000308092"/>
    </source>
</evidence>
<proteinExistence type="predicted"/>
<gene>
    <name evidence="1" type="ORF">EYZ11_009857</name>
</gene>
<evidence type="ECO:0000313" key="1">
    <source>
        <dbReference type="EMBL" id="THC90682.1"/>
    </source>
</evidence>
<protein>
    <submittedName>
        <fullName evidence="1">Uncharacterized protein</fullName>
    </submittedName>
</protein>
<dbReference type="STRING" id="1220188.A0A4S3J7A7"/>
<dbReference type="Proteomes" id="UP000308092">
    <property type="component" value="Unassembled WGS sequence"/>
</dbReference>
<reference evidence="1 2" key="1">
    <citation type="submission" date="2019-03" db="EMBL/GenBank/DDBJ databases">
        <title>The genome sequence of a newly discovered highly antifungal drug resistant Aspergillus species, Aspergillus tanneri NIH 1004.</title>
        <authorList>
            <person name="Mounaud S."/>
            <person name="Singh I."/>
            <person name="Joardar V."/>
            <person name="Pakala S."/>
            <person name="Pakala S."/>
            <person name="Venepally P."/>
            <person name="Hoover J."/>
            <person name="Nierman W."/>
            <person name="Chung J."/>
            <person name="Losada L."/>
        </authorList>
    </citation>
    <scope>NUCLEOTIDE SEQUENCE [LARGE SCALE GENOMIC DNA]</scope>
    <source>
        <strain evidence="1 2">NIH1004</strain>
    </source>
</reference>
<dbReference type="VEuPathDB" id="FungiDB:EYZ11_009857"/>
<dbReference type="EMBL" id="SOSA01000493">
    <property type="protein sequence ID" value="THC90682.1"/>
    <property type="molecule type" value="Genomic_DNA"/>
</dbReference>
<sequence length="49" mass="5748">MYDDKVDSFSLRTSITNYYFENGRRYHAYHAGAYWGPNDEKASDHLDIG</sequence>
<dbReference type="AlphaFoldDB" id="A0A4S3J7A7"/>
<organism evidence="1 2">
    <name type="scientific">Aspergillus tanneri</name>
    <dbReference type="NCBI Taxonomy" id="1220188"/>
    <lineage>
        <taxon>Eukaryota</taxon>
        <taxon>Fungi</taxon>
        <taxon>Dikarya</taxon>
        <taxon>Ascomycota</taxon>
        <taxon>Pezizomycotina</taxon>
        <taxon>Eurotiomycetes</taxon>
        <taxon>Eurotiomycetidae</taxon>
        <taxon>Eurotiales</taxon>
        <taxon>Aspergillaceae</taxon>
        <taxon>Aspergillus</taxon>
        <taxon>Aspergillus subgen. Circumdati</taxon>
    </lineage>
</organism>
<name>A0A4S3J7A7_9EURO</name>
<keyword evidence="2" id="KW-1185">Reference proteome</keyword>
<comment type="caution">
    <text evidence="1">The sequence shown here is derived from an EMBL/GenBank/DDBJ whole genome shotgun (WGS) entry which is preliminary data.</text>
</comment>
<accession>A0A4S3J7A7</accession>